<name>A0ABQ3IBL1_9BACT</name>
<evidence type="ECO:0000256" key="1">
    <source>
        <dbReference type="SAM" id="MobiDB-lite"/>
    </source>
</evidence>
<feature type="region of interest" description="Disordered" evidence="1">
    <location>
        <begin position="71"/>
        <end position="102"/>
    </location>
</feature>
<feature type="compositionally biased region" description="Basic and acidic residues" evidence="1">
    <location>
        <begin position="78"/>
        <end position="102"/>
    </location>
</feature>
<feature type="region of interest" description="Disordered" evidence="1">
    <location>
        <begin position="36"/>
        <end position="59"/>
    </location>
</feature>
<accession>A0ABQ3IBL1</accession>
<keyword evidence="3" id="KW-1185">Reference proteome</keyword>
<evidence type="ECO:0000313" key="3">
    <source>
        <dbReference type="Proteomes" id="UP000658258"/>
    </source>
</evidence>
<reference evidence="3" key="1">
    <citation type="journal article" date="2019" name="Int. J. Syst. Evol. Microbiol.">
        <title>The Global Catalogue of Microorganisms (GCM) 10K type strain sequencing project: providing services to taxonomists for standard genome sequencing and annotation.</title>
        <authorList>
            <consortium name="The Broad Institute Genomics Platform"/>
            <consortium name="The Broad Institute Genome Sequencing Center for Infectious Disease"/>
            <person name="Wu L."/>
            <person name="Ma J."/>
        </authorList>
    </citation>
    <scope>NUCLEOTIDE SEQUENCE [LARGE SCALE GENOMIC DNA]</scope>
    <source>
        <strain evidence="3">CGMCC 1.15111</strain>
    </source>
</reference>
<organism evidence="2 3">
    <name type="scientific">Roseivirga thermotolerans</name>
    <dbReference type="NCBI Taxonomy" id="1758176"/>
    <lineage>
        <taxon>Bacteria</taxon>
        <taxon>Pseudomonadati</taxon>
        <taxon>Bacteroidota</taxon>
        <taxon>Cytophagia</taxon>
        <taxon>Cytophagales</taxon>
        <taxon>Roseivirgaceae</taxon>
        <taxon>Roseivirga</taxon>
    </lineage>
</organism>
<dbReference type="Proteomes" id="UP000658258">
    <property type="component" value="Unassembled WGS sequence"/>
</dbReference>
<protein>
    <submittedName>
        <fullName evidence="2">Uncharacterized protein</fullName>
    </submittedName>
</protein>
<dbReference type="EMBL" id="BNAG01000003">
    <property type="protein sequence ID" value="GHE67578.1"/>
    <property type="molecule type" value="Genomic_DNA"/>
</dbReference>
<gene>
    <name evidence="2" type="ORF">GCM10011340_23900</name>
</gene>
<dbReference type="RefSeq" id="WP_189630487.1">
    <property type="nucleotide sequence ID" value="NZ_BNAG01000003.1"/>
</dbReference>
<evidence type="ECO:0000313" key="2">
    <source>
        <dbReference type="EMBL" id="GHE67578.1"/>
    </source>
</evidence>
<comment type="caution">
    <text evidence="2">The sequence shown here is derived from an EMBL/GenBank/DDBJ whole genome shotgun (WGS) entry which is preliminary data.</text>
</comment>
<feature type="compositionally biased region" description="Basic and acidic residues" evidence="1">
    <location>
        <begin position="45"/>
        <end position="59"/>
    </location>
</feature>
<proteinExistence type="predicted"/>
<sequence>MAIKQSLIENKSFILESLPTQELKDEFLKSLENAPDKVASPSVEDQLKEAQAPEHVGEELYDSIKKELENYKPAAPMSKEDEKKAIEEELKHVSKSDASEEK</sequence>